<accession>A0AAP0PYR7</accession>
<evidence type="ECO:0000313" key="2">
    <source>
        <dbReference type="EMBL" id="KAK9157556.1"/>
    </source>
</evidence>
<reference evidence="2 3" key="1">
    <citation type="submission" date="2024-01" db="EMBL/GenBank/DDBJ databases">
        <title>Genome assemblies of Stephania.</title>
        <authorList>
            <person name="Yang L."/>
        </authorList>
    </citation>
    <scope>NUCLEOTIDE SEQUENCE [LARGE SCALE GENOMIC DNA]</scope>
    <source>
        <strain evidence="2">JXDWG</strain>
        <tissue evidence="2">Leaf</tissue>
    </source>
</reference>
<keyword evidence="3" id="KW-1185">Reference proteome</keyword>
<feature type="region of interest" description="Disordered" evidence="1">
    <location>
        <begin position="289"/>
        <end position="332"/>
    </location>
</feature>
<dbReference type="Proteomes" id="UP001419268">
    <property type="component" value="Unassembled WGS sequence"/>
</dbReference>
<evidence type="ECO:0000256" key="1">
    <source>
        <dbReference type="SAM" id="MobiDB-lite"/>
    </source>
</evidence>
<gene>
    <name evidence="2" type="ORF">Scep_004130</name>
</gene>
<dbReference type="AlphaFoldDB" id="A0AAP0PYR7"/>
<dbReference type="EMBL" id="JBBNAG010000002">
    <property type="protein sequence ID" value="KAK9157556.1"/>
    <property type="molecule type" value="Genomic_DNA"/>
</dbReference>
<protein>
    <submittedName>
        <fullName evidence="2">Uncharacterized protein</fullName>
    </submittedName>
</protein>
<feature type="compositionally biased region" description="Low complexity" evidence="1">
    <location>
        <begin position="310"/>
        <end position="324"/>
    </location>
</feature>
<sequence>MQFERRGQSWLHDWLGFELMSTFAIETASFRGVYQKSCCLPSLPLKSSSSFELFVAVVYSVPRRRTLDTQISLDDQFDCAAAVSDRLALLGTSSLQGKRISKVEFLKSCKGVVKLKRSVREVTELYGSEKSLPVVKAHRPLSGLHSIALSALESSVLQGFSIISHSLVDFTNTSEMPPTVNELYLHLYTVNHDGVTFIDTRSERFYELTQATPDQPVDDEAVYYNVAGECPRGRFYGLGSLRRKKRRYAYPGASTSQMPEMVPRSEFDSVSEQLRHVVAFMQRQFGMTMDGAGLSQPQPPQPPLPPHEQPQPQTDPADPPQQQDNIDREMQD</sequence>
<evidence type="ECO:0000313" key="3">
    <source>
        <dbReference type="Proteomes" id="UP001419268"/>
    </source>
</evidence>
<comment type="caution">
    <text evidence="2">The sequence shown here is derived from an EMBL/GenBank/DDBJ whole genome shotgun (WGS) entry which is preliminary data.</text>
</comment>
<feature type="compositionally biased region" description="Pro residues" evidence="1">
    <location>
        <begin position="297"/>
        <end position="309"/>
    </location>
</feature>
<proteinExistence type="predicted"/>
<organism evidence="2 3">
    <name type="scientific">Stephania cephalantha</name>
    <dbReference type="NCBI Taxonomy" id="152367"/>
    <lineage>
        <taxon>Eukaryota</taxon>
        <taxon>Viridiplantae</taxon>
        <taxon>Streptophyta</taxon>
        <taxon>Embryophyta</taxon>
        <taxon>Tracheophyta</taxon>
        <taxon>Spermatophyta</taxon>
        <taxon>Magnoliopsida</taxon>
        <taxon>Ranunculales</taxon>
        <taxon>Menispermaceae</taxon>
        <taxon>Menispermoideae</taxon>
        <taxon>Cissampelideae</taxon>
        <taxon>Stephania</taxon>
    </lineage>
</organism>
<name>A0AAP0PYR7_9MAGN</name>